<dbReference type="Proteomes" id="UP000399805">
    <property type="component" value="Unassembled WGS sequence"/>
</dbReference>
<organism evidence="1 2">
    <name type="scientific">Amycolatopsis camponoti</name>
    <dbReference type="NCBI Taxonomy" id="2606593"/>
    <lineage>
        <taxon>Bacteria</taxon>
        <taxon>Bacillati</taxon>
        <taxon>Actinomycetota</taxon>
        <taxon>Actinomycetes</taxon>
        <taxon>Pseudonocardiales</taxon>
        <taxon>Pseudonocardiaceae</taxon>
        <taxon>Amycolatopsis</taxon>
    </lineage>
</organism>
<evidence type="ECO:0008006" key="3">
    <source>
        <dbReference type="Google" id="ProtNLM"/>
    </source>
</evidence>
<dbReference type="AlphaFoldDB" id="A0A6I8LR22"/>
<accession>A0A6I8LR22</accession>
<dbReference type="EMBL" id="CABVGP010000001">
    <property type="protein sequence ID" value="VVJ18105.1"/>
    <property type="molecule type" value="Genomic_DNA"/>
</dbReference>
<keyword evidence="2" id="KW-1185">Reference proteome</keyword>
<sequence>MSLDQQVPTSTTVTGDPAGDRVDAFYGRLFGWPVKWRGVHPFLALENGICAVTLPKLSAGPVLARLAATGCQGPAMHLPTQQGPRVALLAETDGLIPSRAELPRTVEVLAWGTLLPLPVGTRRVDAATEWLSAPDPQQRWLPSLGAVLAGIPERR</sequence>
<reference evidence="1 2" key="1">
    <citation type="submission" date="2019-09" db="EMBL/GenBank/DDBJ databases">
        <authorList>
            <person name="Leyn A S."/>
        </authorList>
    </citation>
    <scope>NUCLEOTIDE SEQUENCE [LARGE SCALE GENOMIC DNA]</scope>
    <source>
        <strain evidence="1">AA231_1</strain>
    </source>
</reference>
<evidence type="ECO:0000313" key="2">
    <source>
        <dbReference type="Proteomes" id="UP000399805"/>
    </source>
</evidence>
<name>A0A6I8LR22_9PSEU</name>
<gene>
    <name evidence="1" type="ORF">AA23TX_03126</name>
</gene>
<dbReference type="RefSeq" id="WP_155543170.1">
    <property type="nucleotide sequence ID" value="NZ_CABVGP010000001.1"/>
</dbReference>
<protein>
    <recommendedName>
        <fullName evidence="3">Glycogen operon protein GlgX</fullName>
    </recommendedName>
</protein>
<proteinExistence type="predicted"/>
<evidence type="ECO:0000313" key="1">
    <source>
        <dbReference type="EMBL" id="VVJ18105.1"/>
    </source>
</evidence>